<organism evidence="1">
    <name type="scientific">Ovis aries</name>
    <name type="common">Sheep</name>
    <dbReference type="NCBI Taxonomy" id="9940"/>
    <lineage>
        <taxon>Eukaryota</taxon>
        <taxon>Metazoa</taxon>
        <taxon>Chordata</taxon>
        <taxon>Craniata</taxon>
        <taxon>Vertebrata</taxon>
        <taxon>Euteleostomi</taxon>
        <taxon>Mammalia</taxon>
        <taxon>Eutheria</taxon>
        <taxon>Laurasiatheria</taxon>
        <taxon>Artiodactyla</taxon>
        <taxon>Ruminantia</taxon>
        <taxon>Pecora</taxon>
        <taxon>Bovidae</taxon>
        <taxon>Caprinae</taxon>
        <taxon>Ovis</taxon>
    </lineage>
</organism>
<reference evidence="1" key="1">
    <citation type="submission" date="2020-11" db="EMBL/GenBank/DDBJ databases">
        <authorList>
            <person name="Davenport K.M."/>
            <person name="Bickhart D.M."/>
            <person name="Smith T.P.L."/>
            <person name="Murdoch B.M."/>
            <person name="Rosen B.D."/>
        </authorList>
    </citation>
    <scope>NUCLEOTIDE SEQUENCE [LARGE SCALE GENOMIC DNA]</scope>
    <source>
        <strain evidence="1">OAR_USU_Benz2616</strain>
    </source>
</reference>
<proteinExistence type="predicted"/>
<name>A0AC11B9D5_SHEEP</name>
<evidence type="ECO:0000313" key="1">
    <source>
        <dbReference type="Ensembl" id="ENSOARP00020011331.2"/>
    </source>
</evidence>
<sequence>MSIALKQVFNKDKTFRPKRKFEPGTQRFELHKRAQASLNSGVDLKAAVQLPSGEDQNDWVAVHVVDFFNRINLIYGTICEFCTERTCPVMSGGPKYEYRWQDDLKYKKPTALPAPQYMNLLMDWIEVQINNEDIFPTCVGVPFPKNFLQICKKILCRLFRVFVHVYIHHFDRVIVMGAEAHVNTCYKHFYYFVTEMNLIDRKELEPLVVGLHLSGHDLHHLLADLAHLLVLGVRGLPNLIVALFSKTHTEQTKQVTIGSLDVYVSFNHGLPFFDHGAHFVTGKIHTMKVSQAVFALNILSN</sequence>
<gene>
    <name evidence="1" type="primary">MOB3B</name>
</gene>
<reference evidence="1" key="3">
    <citation type="submission" date="2025-09" db="UniProtKB">
        <authorList>
            <consortium name="Ensembl"/>
        </authorList>
    </citation>
    <scope>IDENTIFICATION</scope>
</reference>
<protein>
    <submittedName>
        <fullName evidence="1">MOB kinase activator 3B</fullName>
    </submittedName>
</protein>
<reference evidence="1" key="2">
    <citation type="submission" date="2025-08" db="UniProtKB">
        <authorList>
            <consortium name="Ensembl"/>
        </authorList>
    </citation>
    <scope>IDENTIFICATION</scope>
</reference>
<accession>A0AC11B9D5</accession>
<dbReference type="Ensembl" id="ENSOART00020013756.2">
    <property type="protein sequence ID" value="ENSOARP00020011331.2"/>
    <property type="gene ID" value="ENSOARG00020008934.2"/>
</dbReference>